<dbReference type="FunFam" id="1.10.3470.10:FF:000001">
    <property type="entry name" value="Vitamin B12 ABC transporter permease BtuC"/>
    <property type="match status" value="1"/>
</dbReference>
<feature type="transmembrane region" description="Helical" evidence="8">
    <location>
        <begin position="107"/>
        <end position="127"/>
    </location>
</feature>
<keyword evidence="10" id="KW-1185">Reference proteome</keyword>
<evidence type="ECO:0000256" key="4">
    <source>
        <dbReference type="ARBA" id="ARBA00022475"/>
    </source>
</evidence>
<dbReference type="Proteomes" id="UP000553776">
    <property type="component" value="Unassembled WGS sequence"/>
</dbReference>
<dbReference type="InterPro" id="IPR000522">
    <property type="entry name" value="ABC_transptr_permease_BtuC"/>
</dbReference>
<proteinExistence type="inferred from homology"/>
<feature type="transmembrane region" description="Helical" evidence="8">
    <location>
        <begin position="134"/>
        <end position="153"/>
    </location>
</feature>
<dbReference type="InterPro" id="IPR037294">
    <property type="entry name" value="ABC_BtuC-like"/>
</dbReference>
<dbReference type="PANTHER" id="PTHR30472">
    <property type="entry name" value="FERRIC ENTEROBACTIN TRANSPORT SYSTEM PERMEASE PROTEIN"/>
    <property type="match status" value="1"/>
</dbReference>
<sequence length="348" mass="35749">MTPSSQSIAQGTPKLRSRPLAATLIIVGGLAALVLCIALSVAVGAKDIRLSTVWEALVRFNPDLDAHQIVRSLRLPRALTCALVGAALAAAGAIMQGMTRNPLADPGLLGINAGSGLAIAICFAFVPGLHFHQLILVSFLGAALGAGLVFGIGSLSRGGMTPVRLALAGAAVMGLLNALSEGIAYKYRIGQQLAFWMFGGTGGSNVLQVGSIAPWILAGLVGALLLSRSITLLSLGDEAASGLGVRIGLTKLLCAVVVLVLAGASVATVGAISFLGLVVPHIARFLVGVNYKWILPCSAVLGSLLFVLADVAARMINPPQETPVGALIALIGVPFFLFLVRRVRREMS</sequence>
<dbReference type="RefSeq" id="WP_185136931.1">
    <property type="nucleotide sequence ID" value="NZ_BORM01000006.1"/>
</dbReference>
<feature type="transmembrane region" description="Helical" evidence="8">
    <location>
        <begin position="206"/>
        <end position="227"/>
    </location>
</feature>
<name>A0A841U4M2_9BACL</name>
<evidence type="ECO:0000313" key="9">
    <source>
        <dbReference type="EMBL" id="MBB6692944.1"/>
    </source>
</evidence>
<evidence type="ECO:0000256" key="3">
    <source>
        <dbReference type="ARBA" id="ARBA00022448"/>
    </source>
</evidence>
<feature type="transmembrane region" description="Helical" evidence="8">
    <location>
        <begin position="322"/>
        <end position="340"/>
    </location>
</feature>
<comment type="caution">
    <text evidence="9">The sequence shown here is derived from an EMBL/GenBank/DDBJ whole genome shotgun (WGS) entry which is preliminary data.</text>
</comment>
<keyword evidence="6 8" id="KW-1133">Transmembrane helix</keyword>
<dbReference type="SUPFAM" id="SSF81345">
    <property type="entry name" value="ABC transporter involved in vitamin B12 uptake, BtuC"/>
    <property type="match status" value="1"/>
</dbReference>
<keyword evidence="7 8" id="KW-0472">Membrane</keyword>
<dbReference type="GO" id="GO:0033214">
    <property type="term" value="P:siderophore-iron import into cell"/>
    <property type="evidence" value="ECO:0007669"/>
    <property type="project" value="TreeGrafter"/>
</dbReference>
<reference evidence="9 10" key="1">
    <citation type="submission" date="2020-08" db="EMBL/GenBank/DDBJ databases">
        <title>Cohnella phylogeny.</title>
        <authorList>
            <person name="Dunlap C."/>
        </authorList>
    </citation>
    <scope>NUCLEOTIDE SEQUENCE [LARGE SCALE GENOMIC DNA]</scope>
    <source>
        <strain evidence="9 10">DSM 25239</strain>
    </source>
</reference>
<dbReference type="AlphaFoldDB" id="A0A841U4M2"/>
<accession>A0A841U4M2</accession>
<feature type="transmembrane region" description="Helical" evidence="8">
    <location>
        <begin position="78"/>
        <end position="95"/>
    </location>
</feature>
<dbReference type="Pfam" id="PF01032">
    <property type="entry name" value="FecCD"/>
    <property type="match status" value="1"/>
</dbReference>
<dbReference type="GO" id="GO:0022857">
    <property type="term" value="F:transmembrane transporter activity"/>
    <property type="evidence" value="ECO:0007669"/>
    <property type="project" value="InterPro"/>
</dbReference>
<dbReference type="GO" id="GO:0005886">
    <property type="term" value="C:plasma membrane"/>
    <property type="evidence" value="ECO:0007669"/>
    <property type="project" value="UniProtKB-SubCell"/>
</dbReference>
<evidence type="ECO:0000256" key="5">
    <source>
        <dbReference type="ARBA" id="ARBA00022692"/>
    </source>
</evidence>
<evidence type="ECO:0000256" key="8">
    <source>
        <dbReference type="SAM" id="Phobius"/>
    </source>
</evidence>
<keyword evidence="3" id="KW-0813">Transport</keyword>
<dbReference type="CDD" id="cd06550">
    <property type="entry name" value="TM_ABC_iron-siderophores_like"/>
    <property type="match status" value="1"/>
</dbReference>
<comment type="subcellular location">
    <subcellularLocation>
        <location evidence="1">Cell membrane</location>
        <topology evidence="1">Multi-pass membrane protein</topology>
    </subcellularLocation>
</comment>
<evidence type="ECO:0000256" key="6">
    <source>
        <dbReference type="ARBA" id="ARBA00022989"/>
    </source>
</evidence>
<keyword evidence="4" id="KW-1003">Cell membrane</keyword>
<organism evidence="9 10">
    <name type="scientific">Cohnella xylanilytica</name>
    <dbReference type="NCBI Taxonomy" id="557555"/>
    <lineage>
        <taxon>Bacteria</taxon>
        <taxon>Bacillati</taxon>
        <taxon>Bacillota</taxon>
        <taxon>Bacilli</taxon>
        <taxon>Bacillales</taxon>
        <taxon>Paenibacillaceae</taxon>
        <taxon>Cohnella</taxon>
    </lineage>
</organism>
<feature type="transmembrane region" description="Helical" evidence="8">
    <location>
        <begin position="291"/>
        <end position="316"/>
    </location>
</feature>
<protein>
    <submittedName>
        <fullName evidence="9">Iron ABC transporter permease</fullName>
    </submittedName>
</protein>
<keyword evidence="5 8" id="KW-0812">Transmembrane</keyword>
<feature type="transmembrane region" description="Helical" evidence="8">
    <location>
        <begin position="20"/>
        <end position="43"/>
    </location>
</feature>
<dbReference type="PANTHER" id="PTHR30472:SF1">
    <property type="entry name" value="FE(3+) DICITRATE TRANSPORT SYSTEM PERMEASE PROTEIN FECC-RELATED"/>
    <property type="match status" value="1"/>
</dbReference>
<evidence type="ECO:0000256" key="7">
    <source>
        <dbReference type="ARBA" id="ARBA00023136"/>
    </source>
</evidence>
<dbReference type="Gene3D" id="1.10.3470.10">
    <property type="entry name" value="ABC transporter involved in vitamin B12 uptake, BtuC"/>
    <property type="match status" value="1"/>
</dbReference>
<dbReference type="EMBL" id="JACJVR010000063">
    <property type="protein sequence ID" value="MBB6692944.1"/>
    <property type="molecule type" value="Genomic_DNA"/>
</dbReference>
<evidence type="ECO:0000313" key="10">
    <source>
        <dbReference type="Proteomes" id="UP000553776"/>
    </source>
</evidence>
<feature type="transmembrane region" description="Helical" evidence="8">
    <location>
        <begin position="247"/>
        <end position="279"/>
    </location>
</feature>
<feature type="transmembrane region" description="Helical" evidence="8">
    <location>
        <begin position="165"/>
        <end position="185"/>
    </location>
</feature>
<comment type="similarity">
    <text evidence="2">Belongs to the binding-protein-dependent transport system permease family. FecCD subfamily.</text>
</comment>
<evidence type="ECO:0000256" key="2">
    <source>
        <dbReference type="ARBA" id="ARBA00007935"/>
    </source>
</evidence>
<gene>
    <name evidence="9" type="ORF">H7B90_16170</name>
</gene>
<evidence type="ECO:0000256" key="1">
    <source>
        <dbReference type="ARBA" id="ARBA00004651"/>
    </source>
</evidence>